<feature type="transmembrane region" description="Helical" evidence="1">
    <location>
        <begin position="41"/>
        <end position="71"/>
    </location>
</feature>
<keyword evidence="1" id="KW-0812">Transmembrane</keyword>
<feature type="transmembrane region" description="Helical" evidence="1">
    <location>
        <begin position="12"/>
        <end position="29"/>
    </location>
</feature>
<sequence>MDMKIFAMKNPLEIILLVLIVIYLFYPAPTPQYISSALDTPLGVVVLITVVLFLFMYCHILLGILFILVAYKLMISSAPGKVAVIEYTPIRNEEAKDQDTIILPNVLVDANKTDLRFQQRGYGNQMAVRTPSPPTDTHDSLELNVVHQMAAPKPVRQDYLDSEYKPVSESIHNAIDIGTQGSNKTS</sequence>
<accession>A0A6C0HWG0</accession>
<protein>
    <submittedName>
        <fullName evidence="2">Uncharacterized protein</fullName>
    </submittedName>
</protein>
<keyword evidence="1" id="KW-1133">Transmembrane helix</keyword>
<dbReference type="EMBL" id="MN740016">
    <property type="protein sequence ID" value="QHT84223.1"/>
    <property type="molecule type" value="Genomic_DNA"/>
</dbReference>
<reference evidence="2" key="1">
    <citation type="journal article" date="2020" name="Nature">
        <title>Giant virus diversity and host interactions through global metagenomics.</title>
        <authorList>
            <person name="Schulz F."/>
            <person name="Roux S."/>
            <person name="Paez-Espino D."/>
            <person name="Jungbluth S."/>
            <person name="Walsh D.A."/>
            <person name="Denef V.J."/>
            <person name="McMahon K.D."/>
            <person name="Konstantinidis K.T."/>
            <person name="Eloe-Fadrosh E.A."/>
            <person name="Kyrpides N.C."/>
            <person name="Woyke T."/>
        </authorList>
    </citation>
    <scope>NUCLEOTIDE SEQUENCE</scope>
    <source>
        <strain evidence="2">GVMAG-M-3300023184-16</strain>
    </source>
</reference>
<organism evidence="2">
    <name type="scientific">viral metagenome</name>
    <dbReference type="NCBI Taxonomy" id="1070528"/>
    <lineage>
        <taxon>unclassified sequences</taxon>
        <taxon>metagenomes</taxon>
        <taxon>organismal metagenomes</taxon>
    </lineage>
</organism>
<proteinExistence type="predicted"/>
<name>A0A6C0HWG0_9ZZZZ</name>
<evidence type="ECO:0000313" key="2">
    <source>
        <dbReference type="EMBL" id="QHT84223.1"/>
    </source>
</evidence>
<evidence type="ECO:0000256" key="1">
    <source>
        <dbReference type="SAM" id="Phobius"/>
    </source>
</evidence>
<dbReference type="AlphaFoldDB" id="A0A6C0HWG0"/>
<keyword evidence="1" id="KW-0472">Membrane</keyword>